<evidence type="ECO:0000256" key="1">
    <source>
        <dbReference type="SAM" id="Phobius"/>
    </source>
</evidence>
<comment type="caution">
    <text evidence="2">The sequence shown here is derived from an EMBL/GenBank/DDBJ whole genome shotgun (WGS) entry which is preliminary data.</text>
</comment>
<keyword evidence="1" id="KW-0472">Membrane</keyword>
<gene>
    <name evidence="2" type="ORF">GCM10010326_66380</name>
</gene>
<name>A0ABQ3AP70_9ACTN</name>
<sequence length="101" mass="10722">MPEPLAWLSGFSVAMYVVLPLDRALAVELVKARGSARSATGAVMARTLAAVFLVFVIVLSSNYVVVLRRAMTRRDSGVQVITTCAFRRTGNAYCGQAAAAA</sequence>
<accession>A0ABQ3AP70</accession>
<keyword evidence="3" id="KW-1185">Reference proteome</keyword>
<keyword evidence="1" id="KW-1133">Transmembrane helix</keyword>
<protein>
    <submittedName>
        <fullName evidence="2">Uncharacterized protein</fullName>
    </submittedName>
</protein>
<dbReference type="EMBL" id="BMUU01000015">
    <property type="protein sequence ID" value="GGY62248.1"/>
    <property type="molecule type" value="Genomic_DNA"/>
</dbReference>
<evidence type="ECO:0000313" key="2">
    <source>
        <dbReference type="EMBL" id="GGY62248.1"/>
    </source>
</evidence>
<dbReference type="Proteomes" id="UP000600946">
    <property type="component" value="Unassembled WGS sequence"/>
</dbReference>
<organism evidence="2 3">
    <name type="scientific">Streptomyces xanthochromogenes</name>
    <dbReference type="NCBI Taxonomy" id="67384"/>
    <lineage>
        <taxon>Bacteria</taxon>
        <taxon>Bacillati</taxon>
        <taxon>Actinomycetota</taxon>
        <taxon>Actinomycetes</taxon>
        <taxon>Kitasatosporales</taxon>
        <taxon>Streptomycetaceae</taxon>
        <taxon>Streptomyces</taxon>
    </lineage>
</organism>
<evidence type="ECO:0000313" key="3">
    <source>
        <dbReference type="Proteomes" id="UP000600946"/>
    </source>
</evidence>
<keyword evidence="1" id="KW-0812">Transmembrane</keyword>
<feature type="transmembrane region" description="Helical" evidence="1">
    <location>
        <begin position="44"/>
        <end position="66"/>
    </location>
</feature>
<proteinExistence type="predicted"/>
<reference evidence="3" key="1">
    <citation type="journal article" date="2019" name="Int. J. Syst. Evol. Microbiol.">
        <title>The Global Catalogue of Microorganisms (GCM) 10K type strain sequencing project: providing services to taxonomists for standard genome sequencing and annotation.</title>
        <authorList>
            <consortium name="The Broad Institute Genomics Platform"/>
            <consortium name="The Broad Institute Genome Sequencing Center for Infectious Disease"/>
            <person name="Wu L."/>
            <person name="Ma J."/>
        </authorList>
    </citation>
    <scope>NUCLEOTIDE SEQUENCE [LARGE SCALE GENOMIC DNA]</scope>
    <source>
        <strain evidence="3">JCM 4594</strain>
    </source>
</reference>